<protein>
    <recommendedName>
        <fullName evidence="5 6">Cell division protein FtsA</fullName>
    </recommendedName>
</protein>
<comment type="caution">
    <text evidence="8">The sequence shown here is derived from an EMBL/GenBank/DDBJ whole genome shotgun (WGS) entry which is preliminary data.</text>
</comment>
<dbReference type="InterPro" id="IPR043129">
    <property type="entry name" value="ATPase_NBD"/>
</dbReference>
<evidence type="ECO:0000256" key="5">
    <source>
        <dbReference type="HAMAP-Rule" id="MF_02033"/>
    </source>
</evidence>
<comment type="similarity">
    <text evidence="5 6">Belongs to the FtsA/MreB family.</text>
</comment>
<comment type="subcellular location">
    <subcellularLocation>
        <location evidence="5">Cell membrane</location>
        <topology evidence="5">Peripheral membrane protein</topology>
        <orientation evidence="5">Cytoplasmic side</orientation>
    </subcellularLocation>
    <text evidence="5">Localizes to the Z ring in an FtsZ-dependent manner. Targeted to the membrane through a conserved C-terminal amphipathic helix.</text>
</comment>
<dbReference type="InterPro" id="IPR003494">
    <property type="entry name" value="SHS2_FtsA"/>
</dbReference>
<dbReference type="EMBL" id="PCWO01000002">
    <property type="protein sequence ID" value="PIR05226.1"/>
    <property type="molecule type" value="Genomic_DNA"/>
</dbReference>
<evidence type="ECO:0000313" key="8">
    <source>
        <dbReference type="EMBL" id="PIR05226.1"/>
    </source>
</evidence>
<gene>
    <name evidence="5 8" type="primary">ftsA</name>
    <name evidence="8" type="ORF">COV57_00070</name>
</gene>
<dbReference type="Gene3D" id="3.30.1490.110">
    <property type="match status" value="1"/>
</dbReference>
<evidence type="ECO:0000256" key="1">
    <source>
        <dbReference type="ARBA" id="ARBA00022475"/>
    </source>
</evidence>
<dbReference type="InterPro" id="IPR050696">
    <property type="entry name" value="FtsA/MreB"/>
</dbReference>
<proteinExistence type="inferred from homology"/>
<sequence length="406" mass="44215">MSKYITGFDIGTASIKTAVAEIDKNNSLNIISLSRHSSQGVKKGVIHYLNDVQATSNIALEKVKSVARPALKNIYINVGGNRSRMQLSRGMVVVSRGDNEIYQDDIDRVVKSAQDMVRASNRVVIHTINKEFIVDGLQQIENPMGLTGNKLEVDSYVIDAFSPDVRNLSRVVEQSGGVINGMFYNPISTAQAILTKNQKDLGVTLIDIGSGTTSISVFEDGKLLHANVLPIGSSNITNDIAIGLKVSIEAAESLKLSYGYAVARDIPLKEKLDISKVDNKAGKPIARRFFSDIIEVRLAEIFELVNKELKNIGREKDLPAGVVLTGGGSKMPGIVELARVELKLPVQLGIVPTSSIKALNKEIEEKMEDPEYANAIGLILGGYSHGGHNRLQLTNPFSKFLNYFLP</sequence>
<evidence type="ECO:0000256" key="4">
    <source>
        <dbReference type="ARBA" id="ARBA00023306"/>
    </source>
</evidence>
<evidence type="ECO:0000313" key="9">
    <source>
        <dbReference type="Proteomes" id="UP000229893"/>
    </source>
</evidence>
<reference evidence="8 9" key="1">
    <citation type="submission" date="2017-09" db="EMBL/GenBank/DDBJ databases">
        <title>Depth-based differentiation of microbial function through sediment-hosted aquifers and enrichment of novel symbionts in the deep terrestrial subsurface.</title>
        <authorList>
            <person name="Probst A.J."/>
            <person name="Ladd B."/>
            <person name="Jarett J.K."/>
            <person name="Geller-Mcgrath D.E."/>
            <person name="Sieber C.M."/>
            <person name="Emerson J.B."/>
            <person name="Anantharaman K."/>
            <person name="Thomas B.C."/>
            <person name="Malmstrom R."/>
            <person name="Stieglmeier M."/>
            <person name="Klingl A."/>
            <person name="Woyke T."/>
            <person name="Ryan C.M."/>
            <person name="Banfield J.F."/>
        </authorList>
    </citation>
    <scope>NUCLEOTIDE SEQUENCE [LARGE SCALE GENOMIC DNA]</scope>
    <source>
        <strain evidence="8">CG11_big_fil_rev_8_21_14_0_20_35_14</strain>
    </source>
</reference>
<dbReference type="GO" id="GO:0043093">
    <property type="term" value="P:FtsZ-dependent cytokinesis"/>
    <property type="evidence" value="ECO:0007669"/>
    <property type="project" value="UniProtKB-UniRule"/>
</dbReference>
<accession>A0A2H0NAW1</accession>
<dbReference type="Pfam" id="PF14450">
    <property type="entry name" value="FtsA"/>
    <property type="match status" value="1"/>
</dbReference>
<evidence type="ECO:0000256" key="3">
    <source>
        <dbReference type="ARBA" id="ARBA00023136"/>
    </source>
</evidence>
<dbReference type="SUPFAM" id="SSF53067">
    <property type="entry name" value="Actin-like ATPase domain"/>
    <property type="match status" value="2"/>
</dbReference>
<dbReference type="HAMAP" id="MF_02033">
    <property type="entry name" value="FtsA"/>
    <property type="match status" value="1"/>
</dbReference>
<dbReference type="GO" id="GO:0032153">
    <property type="term" value="C:cell division site"/>
    <property type="evidence" value="ECO:0007669"/>
    <property type="project" value="UniProtKB-UniRule"/>
</dbReference>
<organism evidence="8 9">
    <name type="scientific">Candidatus Liptonbacteria bacterium CG11_big_fil_rev_8_21_14_0_20_35_14</name>
    <dbReference type="NCBI Taxonomy" id="1974634"/>
    <lineage>
        <taxon>Bacteria</taxon>
        <taxon>Candidatus Liptoniibacteriota</taxon>
    </lineage>
</organism>
<dbReference type="SMART" id="SM00842">
    <property type="entry name" value="FtsA"/>
    <property type="match status" value="1"/>
</dbReference>
<evidence type="ECO:0000256" key="2">
    <source>
        <dbReference type="ARBA" id="ARBA00022618"/>
    </source>
</evidence>
<dbReference type="PIRSF" id="PIRSF003101">
    <property type="entry name" value="FtsA"/>
    <property type="match status" value="1"/>
</dbReference>
<dbReference type="Gene3D" id="3.30.420.40">
    <property type="match status" value="1"/>
</dbReference>
<dbReference type="CDD" id="cd24048">
    <property type="entry name" value="ASKHA_NBD_FtsA"/>
    <property type="match status" value="1"/>
</dbReference>
<evidence type="ECO:0000259" key="7">
    <source>
        <dbReference type="SMART" id="SM00842"/>
    </source>
</evidence>
<keyword evidence="4 5" id="KW-0131">Cell cycle</keyword>
<comment type="function">
    <text evidence="5 6">Cell division protein that is involved in the assembly of the Z ring. May serve as a membrane anchor for the Z ring.</text>
</comment>
<evidence type="ECO:0000256" key="6">
    <source>
        <dbReference type="PIRNR" id="PIRNR003101"/>
    </source>
</evidence>
<dbReference type="NCBIfam" id="TIGR01174">
    <property type="entry name" value="ftsA"/>
    <property type="match status" value="1"/>
</dbReference>
<dbReference type="PANTHER" id="PTHR32432:SF4">
    <property type="entry name" value="CELL DIVISION PROTEIN FTSA"/>
    <property type="match status" value="1"/>
</dbReference>
<dbReference type="PANTHER" id="PTHR32432">
    <property type="entry name" value="CELL DIVISION PROTEIN FTSA-RELATED"/>
    <property type="match status" value="1"/>
</dbReference>
<keyword evidence="2 5" id="KW-0132">Cell division</keyword>
<feature type="domain" description="SHS2" evidence="7">
    <location>
        <begin position="5"/>
        <end position="193"/>
    </location>
</feature>
<dbReference type="InterPro" id="IPR020823">
    <property type="entry name" value="Cell_div_FtsA"/>
</dbReference>
<keyword evidence="3 5" id="KW-0472">Membrane</keyword>
<dbReference type="Pfam" id="PF02491">
    <property type="entry name" value="SHS2_FTSA"/>
    <property type="match status" value="1"/>
</dbReference>
<dbReference type="GO" id="GO:0009898">
    <property type="term" value="C:cytoplasmic side of plasma membrane"/>
    <property type="evidence" value="ECO:0007669"/>
    <property type="project" value="UniProtKB-UniRule"/>
</dbReference>
<dbReference type="Proteomes" id="UP000229893">
    <property type="component" value="Unassembled WGS sequence"/>
</dbReference>
<comment type="subunit">
    <text evidence="5">Self-interacts. Interacts with FtsZ.</text>
</comment>
<dbReference type="AlphaFoldDB" id="A0A2H0NAW1"/>
<name>A0A2H0NAW1_9BACT</name>
<keyword evidence="1 5" id="KW-1003">Cell membrane</keyword>